<evidence type="ECO:0000313" key="2">
    <source>
        <dbReference type="EMBL" id="MDO1446971.1"/>
    </source>
</evidence>
<comment type="caution">
    <text evidence="2">The sequence shown here is derived from an EMBL/GenBank/DDBJ whole genome shotgun (WGS) entry which is preliminary data.</text>
</comment>
<keyword evidence="1" id="KW-1133">Transmembrane helix</keyword>
<dbReference type="InterPro" id="IPR012467">
    <property type="entry name" value="DUF1684"/>
</dbReference>
<gene>
    <name evidence="2" type="ORF">Q0590_11945</name>
</gene>
<dbReference type="PANTHER" id="PTHR41913:SF1">
    <property type="entry name" value="DUF1684 DOMAIN-CONTAINING PROTEIN"/>
    <property type="match status" value="1"/>
</dbReference>
<dbReference type="PANTHER" id="PTHR41913">
    <property type="entry name" value="DUF1684 DOMAIN-CONTAINING PROTEIN"/>
    <property type="match status" value="1"/>
</dbReference>
<keyword evidence="1" id="KW-0472">Membrane</keyword>
<evidence type="ECO:0000256" key="1">
    <source>
        <dbReference type="SAM" id="Phobius"/>
    </source>
</evidence>
<dbReference type="RefSeq" id="WP_302037774.1">
    <property type="nucleotide sequence ID" value="NZ_JAUKPO010000005.1"/>
</dbReference>
<dbReference type="Gene3D" id="6.10.250.1680">
    <property type="match status" value="1"/>
</dbReference>
<name>A0ABT8R4E8_9BACT</name>
<keyword evidence="1" id="KW-0812">Transmembrane</keyword>
<keyword evidence="3" id="KW-1185">Reference proteome</keyword>
<dbReference type="Proteomes" id="UP001168528">
    <property type="component" value="Unassembled WGS sequence"/>
</dbReference>
<reference evidence="2" key="1">
    <citation type="submission" date="2023-07" db="EMBL/GenBank/DDBJ databases">
        <title>The genome sequence of Rhodocytophaga aerolata KACC 12507.</title>
        <authorList>
            <person name="Zhang X."/>
        </authorList>
    </citation>
    <scope>NUCLEOTIDE SEQUENCE</scope>
    <source>
        <strain evidence="2">KACC 12507</strain>
    </source>
</reference>
<dbReference type="Pfam" id="PF07920">
    <property type="entry name" value="DUF1684"/>
    <property type="match status" value="1"/>
</dbReference>
<protein>
    <submittedName>
        <fullName evidence="2">DUF1684 domain-containing protein</fullName>
    </submittedName>
</protein>
<dbReference type="EMBL" id="JAUKPO010000005">
    <property type="protein sequence ID" value="MDO1446971.1"/>
    <property type="molecule type" value="Genomic_DNA"/>
</dbReference>
<sequence>MKKSNAVYFFGIIIAVIFILVYTFADTSANDSYLEKLTKFRAEKDRFFQSSEESPFEDKKKFTKLTYFAPDQAYRIKATVEPIRDTAKLKLRMTGGEEESFVRYGYASFKLKDQEHKVLLLLKMGEDGEEDGLFLPFTDETNGFETYGGGRYLDLELDKNNELMIDFNFAYNPFCAYNHNYTCPVPPKENHIGIKINAGEKDYPRDDS</sequence>
<evidence type="ECO:0000313" key="3">
    <source>
        <dbReference type="Proteomes" id="UP001168528"/>
    </source>
</evidence>
<accession>A0ABT8R4E8</accession>
<organism evidence="2 3">
    <name type="scientific">Rhodocytophaga aerolata</name>
    <dbReference type="NCBI Taxonomy" id="455078"/>
    <lineage>
        <taxon>Bacteria</taxon>
        <taxon>Pseudomonadati</taxon>
        <taxon>Bacteroidota</taxon>
        <taxon>Cytophagia</taxon>
        <taxon>Cytophagales</taxon>
        <taxon>Rhodocytophagaceae</taxon>
        <taxon>Rhodocytophaga</taxon>
    </lineage>
</organism>
<feature type="transmembrane region" description="Helical" evidence="1">
    <location>
        <begin position="7"/>
        <end position="25"/>
    </location>
</feature>
<proteinExistence type="predicted"/>